<organism evidence="1 3">
    <name type="scientific">Rotaria magnacalcarata</name>
    <dbReference type="NCBI Taxonomy" id="392030"/>
    <lineage>
        <taxon>Eukaryota</taxon>
        <taxon>Metazoa</taxon>
        <taxon>Spiralia</taxon>
        <taxon>Gnathifera</taxon>
        <taxon>Rotifera</taxon>
        <taxon>Eurotatoria</taxon>
        <taxon>Bdelloidea</taxon>
        <taxon>Philodinida</taxon>
        <taxon>Philodinidae</taxon>
        <taxon>Rotaria</taxon>
    </lineage>
</organism>
<accession>A0A8S2XP46</accession>
<dbReference type="EMBL" id="CAJOBJ010134175">
    <property type="protein sequence ID" value="CAF4735033.1"/>
    <property type="molecule type" value="Genomic_DNA"/>
</dbReference>
<protein>
    <submittedName>
        <fullName evidence="1">Uncharacterized protein</fullName>
    </submittedName>
</protein>
<sequence length="44" mass="5005">DHPIDISTSPLSFISKLIDIKEDDVDLQLDKVDGKIPRQQDSRL</sequence>
<dbReference type="AlphaFoldDB" id="A0A8S2XP46"/>
<evidence type="ECO:0000313" key="1">
    <source>
        <dbReference type="EMBL" id="CAF4508071.1"/>
    </source>
</evidence>
<reference evidence="1" key="1">
    <citation type="submission" date="2021-02" db="EMBL/GenBank/DDBJ databases">
        <authorList>
            <person name="Nowell W R."/>
        </authorList>
    </citation>
    <scope>NUCLEOTIDE SEQUENCE</scope>
</reference>
<dbReference type="Proteomes" id="UP000681720">
    <property type="component" value="Unassembled WGS sequence"/>
</dbReference>
<feature type="non-terminal residue" evidence="1">
    <location>
        <position position="1"/>
    </location>
</feature>
<gene>
    <name evidence="1" type="ORF">BYL167_LOCUS36333</name>
    <name evidence="2" type="ORF">GIL414_LOCUS44454</name>
</gene>
<dbReference type="Proteomes" id="UP000681967">
    <property type="component" value="Unassembled WGS sequence"/>
</dbReference>
<dbReference type="EMBL" id="CAJOBH010079010">
    <property type="protein sequence ID" value="CAF4508071.1"/>
    <property type="molecule type" value="Genomic_DNA"/>
</dbReference>
<evidence type="ECO:0000313" key="2">
    <source>
        <dbReference type="EMBL" id="CAF4735033.1"/>
    </source>
</evidence>
<evidence type="ECO:0000313" key="3">
    <source>
        <dbReference type="Proteomes" id="UP000681967"/>
    </source>
</evidence>
<name>A0A8S2XP46_9BILA</name>
<comment type="caution">
    <text evidence="1">The sequence shown here is derived from an EMBL/GenBank/DDBJ whole genome shotgun (WGS) entry which is preliminary data.</text>
</comment>
<proteinExistence type="predicted"/>